<reference evidence="4 5" key="1">
    <citation type="submission" date="2018-11" db="EMBL/GenBank/DDBJ databases">
        <authorList>
            <consortium name="Pathogen Informatics"/>
        </authorList>
    </citation>
    <scope>NUCLEOTIDE SEQUENCE [LARGE SCALE GENOMIC DNA]</scope>
</reference>
<evidence type="ECO:0000256" key="2">
    <source>
        <dbReference type="ARBA" id="ARBA00022490"/>
    </source>
</evidence>
<dbReference type="InterPro" id="IPR001353">
    <property type="entry name" value="Proteasome_sua/b"/>
</dbReference>
<accession>A0A3P7KXQ4</accession>
<dbReference type="PANTHER" id="PTHR32194:SF2">
    <property type="entry name" value="PROTEASOME SUBUNIT BETA TYPE-1"/>
    <property type="match status" value="1"/>
</dbReference>
<dbReference type="EMBL" id="UYRU01046851">
    <property type="protein sequence ID" value="VDN09344.1"/>
    <property type="molecule type" value="Genomic_DNA"/>
</dbReference>
<keyword evidence="3" id="KW-0647">Proteasome</keyword>
<dbReference type="InterPro" id="IPR029055">
    <property type="entry name" value="Ntn_hydrolases_N"/>
</dbReference>
<dbReference type="AlphaFoldDB" id="A0A3P7KXQ4"/>
<dbReference type="GO" id="GO:0005634">
    <property type="term" value="C:nucleus"/>
    <property type="evidence" value="ECO:0007669"/>
    <property type="project" value="UniProtKB-SubCell"/>
</dbReference>
<dbReference type="GO" id="GO:0005839">
    <property type="term" value="C:proteasome core complex"/>
    <property type="evidence" value="ECO:0007669"/>
    <property type="project" value="InterPro"/>
</dbReference>
<organism evidence="4 5">
    <name type="scientific">Dibothriocephalus latus</name>
    <name type="common">Fish tapeworm</name>
    <name type="synonym">Diphyllobothrium latum</name>
    <dbReference type="NCBI Taxonomy" id="60516"/>
    <lineage>
        <taxon>Eukaryota</taxon>
        <taxon>Metazoa</taxon>
        <taxon>Spiralia</taxon>
        <taxon>Lophotrochozoa</taxon>
        <taxon>Platyhelminthes</taxon>
        <taxon>Cestoda</taxon>
        <taxon>Eucestoda</taxon>
        <taxon>Diphyllobothriidea</taxon>
        <taxon>Diphyllobothriidae</taxon>
        <taxon>Dibothriocephalus</taxon>
    </lineage>
</organism>
<evidence type="ECO:0000256" key="3">
    <source>
        <dbReference type="ARBA" id="ARBA00022942"/>
    </source>
</evidence>
<evidence type="ECO:0000313" key="5">
    <source>
        <dbReference type="Proteomes" id="UP000281553"/>
    </source>
</evidence>
<evidence type="ECO:0000256" key="1">
    <source>
        <dbReference type="ARBA" id="ARBA00004123"/>
    </source>
</evidence>
<protein>
    <recommendedName>
        <fullName evidence="6">Proteasome subunit beta</fullName>
    </recommendedName>
</protein>
<dbReference type="Proteomes" id="UP000281553">
    <property type="component" value="Unassembled WGS sequence"/>
</dbReference>
<evidence type="ECO:0008006" key="6">
    <source>
        <dbReference type="Google" id="ProtNLM"/>
    </source>
</evidence>
<comment type="subcellular location">
    <subcellularLocation>
        <location evidence="1">Nucleus</location>
    </subcellularLocation>
</comment>
<dbReference type="GO" id="GO:0005737">
    <property type="term" value="C:cytoplasm"/>
    <property type="evidence" value="ECO:0007669"/>
    <property type="project" value="TreeGrafter"/>
</dbReference>
<keyword evidence="5" id="KW-1185">Reference proteome</keyword>
<dbReference type="GO" id="GO:0051603">
    <property type="term" value="P:proteolysis involved in protein catabolic process"/>
    <property type="evidence" value="ECO:0007669"/>
    <property type="project" value="InterPro"/>
</dbReference>
<gene>
    <name evidence="4" type="ORF">DILT_LOCUS5175</name>
</gene>
<dbReference type="SUPFAM" id="SSF56235">
    <property type="entry name" value="N-terminal nucleophile aminohydrolases (Ntn hydrolases)"/>
    <property type="match status" value="1"/>
</dbReference>
<sequence>MSFNPYTQNGGTSLAIAGADYAVIASDTRLTDESAGLLFSRDSSHIYNMYVMEFKYHHKKDISLTALANLISVSLYSRRFFPFYVGTLLAGLDENGEGAVFSYDPVGSYQREHYRASGTSSAILQPFMDSQMQGKNLVSKPTKISKEAAINLAKDVFISAAERDIYCGDAVVVDVITEKGVERLSFPLRRD</sequence>
<dbReference type="PANTHER" id="PTHR32194">
    <property type="entry name" value="METALLOPROTEASE TLDD"/>
    <property type="match status" value="1"/>
</dbReference>
<dbReference type="Gene3D" id="3.60.20.10">
    <property type="entry name" value="Glutamine Phosphoribosylpyrophosphate, subunit 1, domain 1"/>
    <property type="match status" value="2"/>
</dbReference>
<dbReference type="InterPro" id="IPR023333">
    <property type="entry name" value="Proteasome_suB-type"/>
</dbReference>
<name>A0A3P7KXQ4_DIBLA</name>
<proteinExistence type="predicted"/>
<dbReference type="Pfam" id="PF00227">
    <property type="entry name" value="Proteasome"/>
    <property type="match status" value="1"/>
</dbReference>
<keyword evidence="2" id="KW-0963">Cytoplasm</keyword>
<evidence type="ECO:0000313" key="4">
    <source>
        <dbReference type="EMBL" id="VDN09344.1"/>
    </source>
</evidence>
<dbReference type="OrthoDB" id="268479at2759"/>